<dbReference type="SMART" id="SM01118">
    <property type="entry name" value="CYTH"/>
    <property type="match status" value="1"/>
</dbReference>
<name>A0A1S2LCY6_9BACI</name>
<dbReference type="Gene3D" id="2.40.320.10">
    <property type="entry name" value="Hypothetical Protein Pfu-838710-001"/>
    <property type="match status" value="1"/>
</dbReference>
<evidence type="ECO:0000259" key="1">
    <source>
        <dbReference type="PROSITE" id="PS51707"/>
    </source>
</evidence>
<protein>
    <submittedName>
        <fullName evidence="2">CYTH domain-containing protein</fullName>
    </submittedName>
</protein>
<feature type="domain" description="CYTH" evidence="1">
    <location>
        <begin position="4"/>
        <end position="193"/>
    </location>
</feature>
<evidence type="ECO:0000313" key="2">
    <source>
        <dbReference type="EMBL" id="OIJ10120.1"/>
    </source>
</evidence>
<accession>A0A1S2LCY6</accession>
<dbReference type="PIRSF" id="PIRSF012526">
    <property type="entry name" value="CYTH_UCP012526"/>
    <property type="match status" value="1"/>
</dbReference>
<dbReference type="Pfam" id="PF01928">
    <property type="entry name" value="CYTH"/>
    <property type="match status" value="1"/>
</dbReference>
<sequence length="200" mass="23351">MTQEIEIEFKNIVTKNDFEKLLAAFTIEASQFKKQVNHYFDTTDFQLKNHQCALRIREKNQKYTMTLKQPNQVGLLETHQLLTKNEADIALTGGKLPEGALADHLFKCFKIDIKECLFLGSLITKRVEIPYHGGTLVFDHSFYLDEEDFEIEYEVTDEPKGKKIFDELFSKYHIPIVKTENKIKRFFSKKLQTNKHGGIE</sequence>
<evidence type="ECO:0000313" key="3">
    <source>
        <dbReference type="Proteomes" id="UP000180098"/>
    </source>
</evidence>
<dbReference type="AlphaFoldDB" id="A0A1S2LCY6"/>
<dbReference type="Proteomes" id="UP000180098">
    <property type="component" value="Unassembled WGS sequence"/>
</dbReference>
<dbReference type="SUPFAM" id="SSF55154">
    <property type="entry name" value="CYTH-like phosphatases"/>
    <property type="match status" value="1"/>
</dbReference>
<dbReference type="InterPro" id="IPR033469">
    <property type="entry name" value="CYTH-like_dom_sf"/>
</dbReference>
<dbReference type="RefSeq" id="WP_071313884.1">
    <property type="nucleotide sequence ID" value="NZ_MLQQ01000040.1"/>
</dbReference>
<reference evidence="2 3" key="1">
    <citation type="submission" date="2016-10" db="EMBL/GenBank/DDBJ databases">
        <title>Draft genome sequences of four alkaliphilic bacteria belonging to the Anaerobacillus genus.</title>
        <authorList>
            <person name="Bassil N.M."/>
            <person name="Lloyd J.R."/>
        </authorList>
    </citation>
    <scope>NUCLEOTIDE SEQUENCE [LARGE SCALE GENOMIC DNA]</scope>
    <source>
        <strain evidence="2 3">DSM 15340</strain>
    </source>
</reference>
<dbReference type="OrthoDB" id="384378at2"/>
<keyword evidence="3" id="KW-1185">Reference proteome</keyword>
<comment type="caution">
    <text evidence="2">The sequence shown here is derived from an EMBL/GenBank/DDBJ whole genome shotgun (WGS) entry which is preliminary data.</text>
</comment>
<proteinExistence type="predicted"/>
<organism evidence="2 3">
    <name type="scientific">Anaerobacillus arseniciselenatis</name>
    <dbReference type="NCBI Taxonomy" id="85682"/>
    <lineage>
        <taxon>Bacteria</taxon>
        <taxon>Bacillati</taxon>
        <taxon>Bacillota</taxon>
        <taxon>Bacilli</taxon>
        <taxon>Bacillales</taxon>
        <taxon>Bacillaceae</taxon>
        <taxon>Anaerobacillus</taxon>
    </lineage>
</organism>
<dbReference type="EMBL" id="MLQQ01000040">
    <property type="protein sequence ID" value="OIJ10120.1"/>
    <property type="molecule type" value="Genomic_DNA"/>
</dbReference>
<dbReference type="InterPro" id="IPR023577">
    <property type="entry name" value="CYTH_domain"/>
</dbReference>
<dbReference type="PROSITE" id="PS51707">
    <property type="entry name" value="CYTH"/>
    <property type="match status" value="1"/>
</dbReference>
<gene>
    <name evidence="2" type="ORF">BKP35_13470</name>
</gene>
<dbReference type="InterPro" id="IPR009195">
    <property type="entry name" value="Uncharacterised_YjbK"/>
</dbReference>
<dbReference type="CDD" id="cd07762">
    <property type="entry name" value="CYTH-like_Pase_1"/>
    <property type="match status" value="1"/>
</dbReference>